<dbReference type="Gene3D" id="3.60.15.10">
    <property type="entry name" value="Ribonuclease Z/Hydroxyacylglutathione hydrolase-like"/>
    <property type="match status" value="1"/>
</dbReference>
<evidence type="ECO:0000313" key="1">
    <source>
        <dbReference type="EMBL" id="SVE37368.1"/>
    </source>
</evidence>
<dbReference type="PANTHER" id="PTHR46018:SF2">
    <property type="entry name" value="ZINC PHOSPHODIESTERASE ELAC PROTEIN 1"/>
    <property type="match status" value="1"/>
</dbReference>
<dbReference type="EMBL" id="UINC01212861">
    <property type="protein sequence ID" value="SVE37368.1"/>
    <property type="molecule type" value="Genomic_DNA"/>
</dbReference>
<gene>
    <name evidence="1" type="ORF">METZ01_LOCUS490222</name>
</gene>
<dbReference type="AlphaFoldDB" id="A0A383D0H6"/>
<reference evidence="1" key="1">
    <citation type="submission" date="2018-05" db="EMBL/GenBank/DDBJ databases">
        <authorList>
            <person name="Lanie J.A."/>
            <person name="Ng W.-L."/>
            <person name="Kazmierczak K.M."/>
            <person name="Andrzejewski T.M."/>
            <person name="Davidsen T.M."/>
            <person name="Wayne K.J."/>
            <person name="Tettelin H."/>
            <person name="Glass J.I."/>
            <person name="Rusch D."/>
            <person name="Podicherti R."/>
            <person name="Tsui H.-C.T."/>
            <person name="Winkler M.E."/>
        </authorList>
    </citation>
    <scope>NUCLEOTIDE SEQUENCE</scope>
</reference>
<dbReference type="InterPro" id="IPR036866">
    <property type="entry name" value="RibonucZ/Hydroxyglut_hydro"/>
</dbReference>
<evidence type="ECO:0008006" key="2">
    <source>
        <dbReference type="Google" id="ProtNLM"/>
    </source>
</evidence>
<dbReference type="SUPFAM" id="SSF56281">
    <property type="entry name" value="Metallo-hydrolase/oxidoreductase"/>
    <property type="match status" value="1"/>
</dbReference>
<accession>A0A383D0H6</accession>
<feature type="non-terminal residue" evidence="1">
    <location>
        <position position="59"/>
    </location>
</feature>
<sequence length="59" mass="6311">MRLMLLGTGTPSPLVHRAGSSYLVNIAGQNLLFDCGPASVRRLLEAGLSPGDVDRRFLT</sequence>
<dbReference type="PANTHER" id="PTHR46018">
    <property type="entry name" value="ZINC PHOSPHODIESTERASE ELAC PROTEIN 1"/>
    <property type="match status" value="1"/>
</dbReference>
<organism evidence="1">
    <name type="scientific">marine metagenome</name>
    <dbReference type="NCBI Taxonomy" id="408172"/>
    <lineage>
        <taxon>unclassified sequences</taxon>
        <taxon>metagenomes</taxon>
        <taxon>ecological metagenomes</taxon>
    </lineage>
</organism>
<dbReference type="GO" id="GO:0042781">
    <property type="term" value="F:3'-tRNA processing endoribonuclease activity"/>
    <property type="evidence" value="ECO:0007669"/>
    <property type="project" value="TreeGrafter"/>
</dbReference>
<protein>
    <recommendedName>
        <fullName evidence="2">Metallo-beta-lactamase domain-containing protein</fullName>
    </recommendedName>
</protein>
<proteinExistence type="predicted"/>
<name>A0A383D0H6_9ZZZZ</name>